<evidence type="ECO:0000313" key="1">
    <source>
        <dbReference type="EMBL" id="GJT14467.1"/>
    </source>
</evidence>
<dbReference type="EMBL" id="BQNB010013314">
    <property type="protein sequence ID" value="GJT14467.1"/>
    <property type="molecule type" value="Genomic_DNA"/>
</dbReference>
<evidence type="ECO:0000313" key="2">
    <source>
        <dbReference type="Proteomes" id="UP001151760"/>
    </source>
</evidence>
<protein>
    <submittedName>
        <fullName evidence="1">Kinase-like domain, phloem protein 2-like protein</fullName>
    </submittedName>
</protein>
<dbReference type="InterPro" id="IPR025886">
    <property type="entry name" value="PP2-like"/>
</dbReference>
<dbReference type="Proteomes" id="UP001151760">
    <property type="component" value="Unassembled WGS sequence"/>
</dbReference>
<name>A0ABQ5BKX7_9ASTR</name>
<reference evidence="1" key="1">
    <citation type="journal article" date="2022" name="Int. J. Mol. Sci.">
        <title>Draft Genome of Tanacetum Coccineum: Genomic Comparison of Closely Related Tanacetum-Family Plants.</title>
        <authorList>
            <person name="Yamashiro T."/>
            <person name="Shiraishi A."/>
            <person name="Nakayama K."/>
            <person name="Satake H."/>
        </authorList>
    </citation>
    <scope>NUCLEOTIDE SEQUENCE</scope>
</reference>
<dbReference type="PANTHER" id="PTHR34127">
    <property type="entry name" value="OS04G0405600 PROTEIN"/>
    <property type="match status" value="1"/>
</dbReference>
<reference evidence="1" key="2">
    <citation type="submission" date="2022-01" db="EMBL/GenBank/DDBJ databases">
        <authorList>
            <person name="Yamashiro T."/>
            <person name="Shiraishi A."/>
            <person name="Satake H."/>
            <person name="Nakayama K."/>
        </authorList>
    </citation>
    <scope>NUCLEOTIDE SEQUENCE</scope>
</reference>
<sequence>MKKDNDEKIYRRLDSCLVIPPPKGKKPKAIIKFLGGAFIRAVPEVTCGYLLGLLANEGYLIIYVPYNVTFDHSQAAREVFERFHFCLNSVLTYGLPSDGLLAAELVDLPLYSVGHSNGTLLQVLSGSYFSDKLPKANAIISYNNRPATEAVVIVMKMNSKHVYILHGETKVFIVYDADKREDGWFVAPLYQFTSDHKTVDLEIIFERVLKPLQVGGIELQPLEEKVRHYQVLGYQDIVKASSQALFYKSLEELKVLLSIGVRLNGHKRWFSLNENGQHCEMISIFDYKRHKDYYVAELYQFTSYGKIVDLEIVFSDHQNCLEVEGILFQPLVKVEHDRVLEDKKMNTQILSDLEILNLPNDSVQWTMKKNHYSNLLKTFHITKSQECFSGVKTGKKCLMLSPRGVIRNPAPSFKPFPESRFRESAVIKTHSSVFEIVNEIKFDVVSPETSYAVYLVYRLPQDQSIFEAPLEIVNCNGRNSAYPYVYFVSPLDAPVISEMLDQIPHNPVDRPKLNAVPQQRSDSWMEVKIWEFQTPANTNTISMHLWVKHPRYKDLSGLIIQCVELRPT</sequence>
<comment type="caution">
    <text evidence="1">The sequence shown here is derived from an EMBL/GenBank/DDBJ whole genome shotgun (WGS) entry which is preliminary data.</text>
</comment>
<dbReference type="Pfam" id="PF14299">
    <property type="entry name" value="PP2"/>
    <property type="match status" value="1"/>
</dbReference>
<organism evidence="1 2">
    <name type="scientific">Tanacetum coccineum</name>
    <dbReference type="NCBI Taxonomy" id="301880"/>
    <lineage>
        <taxon>Eukaryota</taxon>
        <taxon>Viridiplantae</taxon>
        <taxon>Streptophyta</taxon>
        <taxon>Embryophyta</taxon>
        <taxon>Tracheophyta</taxon>
        <taxon>Spermatophyta</taxon>
        <taxon>Magnoliopsida</taxon>
        <taxon>eudicotyledons</taxon>
        <taxon>Gunneridae</taxon>
        <taxon>Pentapetalae</taxon>
        <taxon>asterids</taxon>
        <taxon>campanulids</taxon>
        <taxon>Asterales</taxon>
        <taxon>Asteraceae</taxon>
        <taxon>Asteroideae</taxon>
        <taxon>Anthemideae</taxon>
        <taxon>Anthemidinae</taxon>
        <taxon>Tanacetum</taxon>
    </lineage>
</organism>
<proteinExistence type="predicted"/>
<keyword evidence="2" id="KW-1185">Reference proteome</keyword>
<dbReference type="InterPro" id="IPR010765">
    <property type="entry name" value="DUF1350"/>
</dbReference>
<accession>A0ABQ5BKX7</accession>
<dbReference type="Pfam" id="PF07082">
    <property type="entry name" value="DUF1350"/>
    <property type="match status" value="1"/>
</dbReference>
<gene>
    <name evidence="1" type="ORF">Tco_0861509</name>
</gene>
<dbReference type="PANTHER" id="PTHR34127:SF3">
    <property type="entry name" value="INITIATION FACTOR 4F SUBUNIT (DUF1350)"/>
    <property type="match status" value="1"/>
</dbReference>